<proteinExistence type="predicted"/>
<feature type="transmembrane region" description="Helical" evidence="1">
    <location>
        <begin position="6"/>
        <end position="27"/>
    </location>
</feature>
<dbReference type="Pfam" id="PF04247">
    <property type="entry name" value="SirB"/>
    <property type="match status" value="1"/>
</dbReference>
<feature type="transmembrane region" description="Helical" evidence="1">
    <location>
        <begin position="100"/>
        <end position="119"/>
    </location>
</feature>
<organism evidence="2 3">
    <name type="scientific">Candidatus Sedimenticola endophacoides</name>
    <dbReference type="NCBI Taxonomy" id="2548426"/>
    <lineage>
        <taxon>Bacteria</taxon>
        <taxon>Pseudomonadati</taxon>
        <taxon>Pseudomonadota</taxon>
        <taxon>Gammaproteobacteria</taxon>
        <taxon>Chromatiales</taxon>
        <taxon>Sedimenticolaceae</taxon>
        <taxon>Sedimenticola</taxon>
    </lineage>
</organism>
<evidence type="ECO:0008006" key="4">
    <source>
        <dbReference type="Google" id="ProtNLM"/>
    </source>
</evidence>
<keyword evidence="1" id="KW-1133">Transmembrane helix</keyword>
<accession>A0A657Q0P5</accession>
<reference evidence="2" key="1">
    <citation type="submission" date="2017-02" db="EMBL/GenBank/DDBJ databases">
        <title>Novel co-symbiosis in the unique lucinid bivalve Phacoides pectinatus.</title>
        <authorList>
            <person name="Lim S.J."/>
            <person name="Davis B.G."/>
            <person name="Gill D.E."/>
            <person name="Engel A.S."/>
            <person name="Anderson L.C."/>
            <person name="Campbell B.J."/>
        </authorList>
    </citation>
    <scope>NUCLEOTIDE SEQUENCE [LARGE SCALE GENOMIC DNA]</scope>
    <source>
        <strain evidence="2">LUC13016_P6</strain>
    </source>
</reference>
<dbReference type="PANTHER" id="PTHR39594">
    <property type="entry name" value="PROTEIN YCHQ"/>
    <property type="match status" value="1"/>
</dbReference>
<dbReference type="InterPro" id="IPR007360">
    <property type="entry name" value="SirB"/>
</dbReference>
<evidence type="ECO:0000313" key="3">
    <source>
        <dbReference type="Proteomes" id="UP000243361"/>
    </source>
</evidence>
<protein>
    <recommendedName>
        <fullName evidence="4">Regulator SirB</fullName>
    </recommendedName>
</protein>
<gene>
    <name evidence="2" type="ORF">B0D84_02115</name>
</gene>
<evidence type="ECO:0000313" key="2">
    <source>
        <dbReference type="EMBL" id="OQX35752.1"/>
    </source>
</evidence>
<dbReference type="EMBL" id="MUIE01000152">
    <property type="protein sequence ID" value="OQX35752.1"/>
    <property type="molecule type" value="Genomic_DNA"/>
</dbReference>
<keyword evidence="1" id="KW-0472">Membrane</keyword>
<sequence length="129" mass="14527">MIYAWIKHLHIATVAFNIGFFILRYYWMLARSPLASQRWARHVSVFNDTLLLIAGIALAVLSAQYPFQAPWLSAKLLGLLAYILFGTLALKRGRHRPARIACGLIALLCAAYIVAAARYRSPLLPGPWY</sequence>
<keyword evidence="3" id="KW-1185">Reference proteome</keyword>
<dbReference type="PIRSF" id="PIRSF005610">
    <property type="entry name" value="SirB"/>
    <property type="match status" value="1"/>
</dbReference>
<dbReference type="Proteomes" id="UP000243361">
    <property type="component" value="Unassembled WGS sequence"/>
</dbReference>
<dbReference type="PANTHER" id="PTHR39594:SF1">
    <property type="entry name" value="PROTEIN YCHQ"/>
    <property type="match status" value="1"/>
</dbReference>
<keyword evidence="1" id="KW-0812">Transmembrane</keyword>
<evidence type="ECO:0000256" key="1">
    <source>
        <dbReference type="SAM" id="Phobius"/>
    </source>
</evidence>
<comment type="caution">
    <text evidence="2">The sequence shown here is derived from an EMBL/GenBank/DDBJ whole genome shotgun (WGS) entry which is preliminary data.</text>
</comment>
<dbReference type="GO" id="GO:0005886">
    <property type="term" value="C:plasma membrane"/>
    <property type="evidence" value="ECO:0007669"/>
    <property type="project" value="TreeGrafter"/>
</dbReference>
<feature type="transmembrane region" description="Helical" evidence="1">
    <location>
        <begin position="39"/>
        <end position="63"/>
    </location>
</feature>
<feature type="transmembrane region" description="Helical" evidence="1">
    <location>
        <begin position="69"/>
        <end position="88"/>
    </location>
</feature>
<dbReference type="AlphaFoldDB" id="A0A657Q0P5"/>
<name>A0A657Q0P5_9GAMM</name>